<dbReference type="PROSITE" id="PS50157">
    <property type="entry name" value="ZINC_FINGER_C2H2_2"/>
    <property type="match status" value="2"/>
</dbReference>
<dbReference type="GO" id="GO:0008270">
    <property type="term" value="F:zinc ion binding"/>
    <property type="evidence" value="ECO:0007669"/>
    <property type="project" value="UniProtKB-KW"/>
</dbReference>
<evidence type="ECO:0000256" key="2">
    <source>
        <dbReference type="SAM" id="MobiDB-lite"/>
    </source>
</evidence>
<evidence type="ECO:0000313" key="5">
    <source>
        <dbReference type="Proteomes" id="UP001301769"/>
    </source>
</evidence>
<gene>
    <name evidence="4" type="ORF">QBC37DRAFT_164817</name>
</gene>
<comment type="caution">
    <text evidence="4">The sequence shown here is derived from an EMBL/GenBank/DDBJ whole genome shotgun (WGS) entry which is preliminary data.</text>
</comment>
<keyword evidence="1" id="KW-0863">Zinc-finger</keyword>
<reference evidence="4" key="2">
    <citation type="submission" date="2023-05" db="EMBL/GenBank/DDBJ databases">
        <authorList>
            <consortium name="Lawrence Berkeley National Laboratory"/>
            <person name="Steindorff A."/>
            <person name="Hensen N."/>
            <person name="Bonometti L."/>
            <person name="Westerberg I."/>
            <person name="Brannstrom I.O."/>
            <person name="Guillou S."/>
            <person name="Cros-Aarteil S."/>
            <person name="Calhoun S."/>
            <person name="Haridas S."/>
            <person name="Kuo A."/>
            <person name="Mondo S."/>
            <person name="Pangilinan J."/>
            <person name="Riley R."/>
            <person name="Labutti K."/>
            <person name="Andreopoulos B."/>
            <person name="Lipzen A."/>
            <person name="Chen C."/>
            <person name="Yanf M."/>
            <person name="Daum C."/>
            <person name="Ng V."/>
            <person name="Clum A."/>
            <person name="Ohm R."/>
            <person name="Martin F."/>
            <person name="Silar P."/>
            <person name="Natvig D."/>
            <person name="Lalanne C."/>
            <person name="Gautier V."/>
            <person name="Ament-Velasquez S.L."/>
            <person name="Kruys A."/>
            <person name="Hutchinson M.I."/>
            <person name="Powell A.J."/>
            <person name="Barry K."/>
            <person name="Miller A.N."/>
            <person name="Grigoriev I.V."/>
            <person name="Debuchy R."/>
            <person name="Gladieux P."/>
            <person name="Thoren M.H."/>
            <person name="Johannesson H."/>
        </authorList>
    </citation>
    <scope>NUCLEOTIDE SEQUENCE</scope>
    <source>
        <strain evidence="4">PSN293</strain>
    </source>
</reference>
<feature type="compositionally biased region" description="Low complexity" evidence="2">
    <location>
        <begin position="371"/>
        <end position="393"/>
    </location>
</feature>
<dbReference type="PROSITE" id="PS00028">
    <property type="entry name" value="ZINC_FINGER_C2H2_1"/>
    <property type="match status" value="2"/>
</dbReference>
<dbReference type="AlphaFoldDB" id="A0AAN6YHZ7"/>
<proteinExistence type="predicted"/>
<accession>A0AAN6YHZ7</accession>
<keyword evidence="1" id="KW-0479">Metal-binding</keyword>
<keyword evidence="5" id="KW-1185">Reference proteome</keyword>
<feature type="domain" description="C2H2-type" evidence="3">
    <location>
        <begin position="175"/>
        <end position="199"/>
    </location>
</feature>
<feature type="compositionally biased region" description="Pro residues" evidence="2">
    <location>
        <begin position="348"/>
        <end position="358"/>
    </location>
</feature>
<feature type="domain" description="C2H2-type" evidence="3">
    <location>
        <begin position="146"/>
        <end position="174"/>
    </location>
</feature>
<evidence type="ECO:0000259" key="3">
    <source>
        <dbReference type="PROSITE" id="PS50157"/>
    </source>
</evidence>
<dbReference type="SMART" id="SM00355">
    <property type="entry name" value="ZnF_C2H2"/>
    <property type="match status" value="3"/>
</dbReference>
<reference evidence="4" key="1">
    <citation type="journal article" date="2023" name="Mol. Phylogenet. Evol.">
        <title>Genome-scale phylogeny and comparative genomics of the fungal order Sordariales.</title>
        <authorList>
            <person name="Hensen N."/>
            <person name="Bonometti L."/>
            <person name="Westerberg I."/>
            <person name="Brannstrom I.O."/>
            <person name="Guillou S."/>
            <person name="Cros-Aarteil S."/>
            <person name="Calhoun S."/>
            <person name="Haridas S."/>
            <person name="Kuo A."/>
            <person name="Mondo S."/>
            <person name="Pangilinan J."/>
            <person name="Riley R."/>
            <person name="LaButti K."/>
            <person name="Andreopoulos B."/>
            <person name="Lipzen A."/>
            <person name="Chen C."/>
            <person name="Yan M."/>
            <person name="Daum C."/>
            <person name="Ng V."/>
            <person name="Clum A."/>
            <person name="Steindorff A."/>
            <person name="Ohm R.A."/>
            <person name="Martin F."/>
            <person name="Silar P."/>
            <person name="Natvig D.O."/>
            <person name="Lalanne C."/>
            <person name="Gautier V."/>
            <person name="Ament-Velasquez S.L."/>
            <person name="Kruys A."/>
            <person name="Hutchinson M.I."/>
            <person name="Powell A.J."/>
            <person name="Barry K."/>
            <person name="Miller A.N."/>
            <person name="Grigoriev I.V."/>
            <person name="Debuchy R."/>
            <person name="Gladieux P."/>
            <person name="Hiltunen Thoren M."/>
            <person name="Johannesson H."/>
        </authorList>
    </citation>
    <scope>NUCLEOTIDE SEQUENCE</scope>
    <source>
        <strain evidence="4">PSN293</strain>
    </source>
</reference>
<feature type="region of interest" description="Disordered" evidence="2">
    <location>
        <begin position="540"/>
        <end position="570"/>
    </location>
</feature>
<organism evidence="4 5">
    <name type="scientific">Rhypophila decipiens</name>
    <dbReference type="NCBI Taxonomy" id="261697"/>
    <lineage>
        <taxon>Eukaryota</taxon>
        <taxon>Fungi</taxon>
        <taxon>Dikarya</taxon>
        <taxon>Ascomycota</taxon>
        <taxon>Pezizomycotina</taxon>
        <taxon>Sordariomycetes</taxon>
        <taxon>Sordariomycetidae</taxon>
        <taxon>Sordariales</taxon>
        <taxon>Naviculisporaceae</taxon>
        <taxon>Rhypophila</taxon>
    </lineage>
</organism>
<evidence type="ECO:0000313" key="4">
    <source>
        <dbReference type="EMBL" id="KAK4218925.1"/>
    </source>
</evidence>
<sequence length="570" mass="62755">MDPFRNPPADSLAAARLHIQALTDCGLPAEALLRALLESYGPTEGDTAMTGMEQGGTLQQSQLVTPPKLGHGNYNARLSVSTTSSRSSGRASVLSTATSLSSVSSQGPHDMGLMSQQPTVASAPVSAPAPTAKASNRGKAKAQGAFWCTFCDVAFQRKFDWKRHEDEFHERYKRYPCPSGCGRVFWGANTFNQHHKNAHGCTTCPHADSVVKYTQRKTAWACGFCAAFLTSRDRYFDHVARHYEDGCNKGHWNHSHVIYGLLHQPSISHAWKELHATLYDHLPRAQQPMFEWDPRATGHAPGFLEGESPGKLQDLLEFFDDSRDDARFLARLAHDQAVIRYRNELPSAPQPPPPPPSMSRPMSEPPKPKAKPSMSSMSSVAAAAAASKHMSAPQQPLHKQNPFSSEGAMMTQPYETDLHQQQQKHQHRIVKKQRSMASSMSGLTSPLSHNAGNGMLYQHTHTTSALMGHSGNGYPQTIIEAPETCNNPFFDYQQHQQNQQQQQQHQQQQQQQQHPQHLVIPGLMQHGLFEDWSSITTTVVDESSPFSPGEGWDTGAGAGTTAMGGISHHS</sequence>
<feature type="compositionally biased region" description="Low complexity" evidence="2">
    <location>
        <begin position="118"/>
        <end position="132"/>
    </location>
</feature>
<feature type="compositionally biased region" description="Low complexity" evidence="2">
    <location>
        <begin position="559"/>
        <end position="570"/>
    </location>
</feature>
<dbReference type="Gene3D" id="3.30.160.60">
    <property type="entry name" value="Classic Zinc Finger"/>
    <property type="match status" value="1"/>
</dbReference>
<dbReference type="Proteomes" id="UP001301769">
    <property type="component" value="Unassembled WGS sequence"/>
</dbReference>
<feature type="region of interest" description="Disordered" evidence="2">
    <location>
        <begin position="99"/>
        <end position="136"/>
    </location>
</feature>
<keyword evidence="1" id="KW-0862">Zinc</keyword>
<name>A0AAN6YHZ7_9PEZI</name>
<dbReference type="EMBL" id="MU858050">
    <property type="protein sequence ID" value="KAK4218925.1"/>
    <property type="molecule type" value="Genomic_DNA"/>
</dbReference>
<evidence type="ECO:0000256" key="1">
    <source>
        <dbReference type="PROSITE-ProRule" id="PRU00042"/>
    </source>
</evidence>
<dbReference type="InterPro" id="IPR013087">
    <property type="entry name" value="Znf_C2H2_type"/>
</dbReference>
<feature type="region of interest" description="Disordered" evidence="2">
    <location>
        <begin position="494"/>
        <end position="515"/>
    </location>
</feature>
<protein>
    <submittedName>
        <fullName evidence="4">PR domain zinc finger protein 14</fullName>
    </submittedName>
</protein>
<feature type="region of interest" description="Disordered" evidence="2">
    <location>
        <begin position="343"/>
        <end position="408"/>
    </location>
</feature>